<reference evidence="2 3" key="1">
    <citation type="submission" date="2023-04" db="EMBL/GenBank/DDBJ databases">
        <title>Forest soil microbial communities from Buena Vista Peninsula, Colon Province, Panama.</title>
        <authorList>
            <person name="Bouskill N."/>
        </authorList>
    </citation>
    <scope>NUCLEOTIDE SEQUENCE [LARGE SCALE GENOMIC DNA]</scope>
    <source>
        <strain evidence="2 3">GGS1</strain>
    </source>
</reference>
<sequence>MRRVGVREGTAVTGSEELVALVAGTLSRAYGIQPAQVAQIPEGTNTRNFRVADRDGCLWFAKVYPGHQLLERELPAVELAEFAREGGAPVPAVLRTREGDLIEARGRVVMSLWTYLPDAETAEGALAGERWPAVGATAGQLHRLLADHPAARPVQQPGAGVCDLPGNQARFERMITSYGSRPESGEFERWALEACRERLAVFGRLAKLLEALPELTVQILHGDLASPNVLLRGEKVAGIVDFQAPKARYTAWEIARIGCDPRSLLRGGEAWLPGLSRLLAAYRDVHPGARWEDLLAVVVVGCVSMLASTYPLAQHLDAPEEMTAPLEVYARARHEAALMLLDRLDEAQEVLRDGLR</sequence>
<keyword evidence="3" id="KW-1185">Reference proteome</keyword>
<keyword evidence="2" id="KW-0808">Transferase</keyword>
<dbReference type="InterPro" id="IPR011009">
    <property type="entry name" value="Kinase-like_dom_sf"/>
</dbReference>
<organism evidence="2 3">
    <name type="scientific">Streptomyces pseudovenezuelae</name>
    <dbReference type="NCBI Taxonomy" id="67350"/>
    <lineage>
        <taxon>Bacteria</taxon>
        <taxon>Bacillati</taxon>
        <taxon>Actinomycetota</taxon>
        <taxon>Actinomycetes</taxon>
        <taxon>Kitasatosporales</taxon>
        <taxon>Streptomycetaceae</taxon>
        <taxon>Streptomyces</taxon>
        <taxon>Streptomyces aurantiacus group</taxon>
    </lineage>
</organism>
<dbReference type="Pfam" id="PF01636">
    <property type="entry name" value="APH"/>
    <property type="match status" value="1"/>
</dbReference>
<dbReference type="SUPFAM" id="SSF56112">
    <property type="entry name" value="Protein kinase-like (PK-like)"/>
    <property type="match status" value="1"/>
</dbReference>
<evidence type="ECO:0000313" key="2">
    <source>
        <dbReference type="EMBL" id="MDH6222746.1"/>
    </source>
</evidence>
<protein>
    <submittedName>
        <fullName evidence="2">Ser/Thr protein kinase RdoA (MazF antagonist)</fullName>
    </submittedName>
</protein>
<dbReference type="Proteomes" id="UP001160499">
    <property type="component" value="Unassembled WGS sequence"/>
</dbReference>
<proteinExistence type="predicted"/>
<feature type="domain" description="Aminoglycoside phosphotransferase" evidence="1">
    <location>
        <begin position="37"/>
        <end position="243"/>
    </location>
</feature>
<accession>A0ABT6M443</accession>
<evidence type="ECO:0000259" key="1">
    <source>
        <dbReference type="Pfam" id="PF01636"/>
    </source>
</evidence>
<keyword evidence="2" id="KW-0418">Kinase</keyword>
<comment type="caution">
    <text evidence="2">The sequence shown here is derived from an EMBL/GenBank/DDBJ whole genome shotgun (WGS) entry which is preliminary data.</text>
</comment>
<dbReference type="InterPro" id="IPR002575">
    <property type="entry name" value="Aminoglycoside_PTrfase"/>
</dbReference>
<name>A0ABT6M443_9ACTN</name>
<gene>
    <name evidence="2" type="ORF">M2283_010098</name>
</gene>
<dbReference type="Gene3D" id="3.30.200.20">
    <property type="entry name" value="Phosphorylase Kinase, domain 1"/>
    <property type="match status" value="1"/>
</dbReference>
<evidence type="ECO:0000313" key="3">
    <source>
        <dbReference type="Proteomes" id="UP001160499"/>
    </source>
</evidence>
<dbReference type="EMBL" id="JARXVH010000042">
    <property type="protein sequence ID" value="MDH6222746.1"/>
    <property type="molecule type" value="Genomic_DNA"/>
</dbReference>
<dbReference type="Gene3D" id="3.90.1200.10">
    <property type="match status" value="1"/>
</dbReference>
<dbReference type="GO" id="GO:0016301">
    <property type="term" value="F:kinase activity"/>
    <property type="evidence" value="ECO:0007669"/>
    <property type="project" value="UniProtKB-KW"/>
</dbReference>